<accession>A0A815YJX2</accession>
<proteinExistence type="predicted"/>
<dbReference type="Proteomes" id="UP000663854">
    <property type="component" value="Unassembled WGS sequence"/>
</dbReference>
<reference evidence="1" key="1">
    <citation type="submission" date="2021-02" db="EMBL/GenBank/DDBJ databases">
        <authorList>
            <person name="Nowell W R."/>
        </authorList>
    </citation>
    <scope>NUCLEOTIDE SEQUENCE</scope>
</reference>
<evidence type="ECO:0000313" key="2">
    <source>
        <dbReference type="EMBL" id="CAF1681467.1"/>
    </source>
</evidence>
<dbReference type="AlphaFoldDB" id="A0A815YJX2"/>
<keyword evidence="4" id="KW-1185">Reference proteome</keyword>
<dbReference type="Proteomes" id="UP000663870">
    <property type="component" value="Unassembled WGS sequence"/>
</dbReference>
<evidence type="ECO:0000313" key="3">
    <source>
        <dbReference type="Proteomes" id="UP000663854"/>
    </source>
</evidence>
<feature type="non-terminal residue" evidence="1">
    <location>
        <position position="1"/>
    </location>
</feature>
<organism evidence="1 3">
    <name type="scientific">Rotaria sordida</name>
    <dbReference type="NCBI Taxonomy" id="392033"/>
    <lineage>
        <taxon>Eukaryota</taxon>
        <taxon>Metazoa</taxon>
        <taxon>Spiralia</taxon>
        <taxon>Gnathifera</taxon>
        <taxon>Rotifera</taxon>
        <taxon>Eurotatoria</taxon>
        <taxon>Bdelloidea</taxon>
        <taxon>Philodinida</taxon>
        <taxon>Philodinidae</taxon>
        <taxon>Rotaria</taxon>
    </lineage>
</organism>
<name>A0A815YJX2_9BILA</name>
<sequence length="73" mass="8465">TFDDLKENALSTVRHAEFGIPSCNFAANESAHIGKRLIPFLSTYMSHLQTLRLWRPDDFPWTSSKIFFNFNSK</sequence>
<protein>
    <submittedName>
        <fullName evidence="1">Uncharacterized protein</fullName>
    </submittedName>
</protein>
<dbReference type="EMBL" id="CAJNOH010016456">
    <property type="protein sequence ID" value="CAF1570978.1"/>
    <property type="molecule type" value="Genomic_DNA"/>
</dbReference>
<dbReference type="EMBL" id="CAJNOL010018412">
    <property type="protein sequence ID" value="CAF1681467.1"/>
    <property type="molecule type" value="Genomic_DNA"/>
</dbReference>
<comment type="caution">
    <text evidence="1">The sequence shown here is derived from an EMBL/GenBank/DDBJ whole genome shotgun (WGS) entry which is preliminary data.</text>
</comment>
<evidence type="ECO:0000313" key="4">
    <source>
        <dbReference type="Proteomes" id="UP000663870"/>
    </source>
</evidence>
<gene>
    <name evidence="2" type="ORF">JXQ802_LOCUS59231</name>
    <name evidence="1" type="ORF">PYM288_LOCUS42573</name>
</gene>
<evidence type="ECO:0000313" key="1">
    <source>
        <dbReference type="EMBL" id="CAF1570978.1"/>
    </source>
</evidence>